<name>A0A420I7G5_9PEZI</name>
<dbReference type="PANTHER" id="PTHR18895:SF74">
    <property type="entry name" value="MTRF1L RELEASE FACTOR GLUTAMINE METHYLTRANSFERASE"/>
    <property type="match status" value="1"/>
</dbReference>
<dbReference type="SUPFAM" id="SSF53335">
    <property type="entry name" value="S-adenosyl-L-methionine-dependent methyltransferases"/>
    <property type="match status" value="1"/>
</dbReference>
<dbReference type="GO" id="GO:0003676">
    <property type="term" value="F:nucleic acid binding"/>
    <property type="evidence" value="ECO:0007669"/>
    <property type="project" value="InterPro"/>
</dbReference>
<dbReference type="STRING" id="62708.A0A420I7G5"/>
<reference evidence="1 2" key="1">
    <citation type="journal article" date="2018" name="BMC Genomics">
        <title>Comparative genome analyses reveal sequence features reflecting distinct modes of host-adaptation between dicot and monocot powdery mildew.</title>
        <authorList>
            <person name="Wu Y."/>
            <person name="Ma X."/>
            <person name="Pan Z."/>
            <person name="Kale S.D."/>
            <person name="Song Y."/>
            <person name="King H."/>
            <person name="Zhang Q."/>
            <person name="Presley C."/>
            <person name="Deng X."/>
            <person name="Wei C.I."/>
            <person name="Xiao S."/>
        </authorList>
    </citation>
    <scope>NUCLEOTIDE SEQUENCE [LARGE SCALE GENOMIC DNA]</scope>
    <source>
        <strain evidence="1">UMSG3</strain>
    </source>
</reference>
<comment type="caution">
    <text evidence="1">The sequence shown here is derived from an EMBL/GenBank/DDBJ whole genome shotgun (WGS) entry which is preliminary data.</text>
</comment>
<sequence length="488" mass="55786">MPRLVHSIIRKASKISPFLPLILQATRHLPSAINELRWLKEYARELKPKLCPLKAKLRLLELVKRRAGGEPLQYILGSQPFGNLDIKCERGVLIPRPETEAYTLHLANLIKNNKLHPSITKIFSQKDFIPKQGGRQYPPKIRILDACTGTGAIALLLRSALTIKGALTSNVFVLGIDNSQKAIDLACQNRSRNEQLGHLPPDSDRKIYFEKRDIFEPYRRGWDIIISNPPYISHQAFDYEIGRSVRDYEPKSALVPPVPRFSFGLDCEPEDVFYKRLILMHDEAVSKVLLLEVGDVAQAIRVVKIIDRYDRVKVRNHIEFWRDNPAGKANYGILKQVNIEGNIIKIKGEGKVRSVILIRNDQANPTVGRDFKIKHLRLQQLVSTKPPKPVRQVFGPPELRATWKYLNSPQGTEGRAARAMGRGWGPQNKSMERIYAQKKSLEEFDNENRRLGIVAINEMEKPIKMKRALKQKGKFSPSSEPFLIKPYR</sequence>
<keyword evidence="1" id="KW-0489">Methyltransferase</keyword>
<dbReference type="Gene3D" id="3.40.50.150">
    <property type="entry name" value="Vaccinia Virus protein VP39"/>
    <property type="match status" value="1"/>
</dbReference>
<dbReference type="InterPro" id="IPR002052">
    <property type="entry name" value="DNA_methylase_N6_adenine_CS"/>
</dbReference>
<gene>
    <name evidence="1" type="ORF">GcM3_119004</name>
</gene>
<dbReference type="EMBL" id="MCBQ01011951">
    <property type="protein sequence ID" value="RKF65592.1"/>
    <property type="molecule type" value="Genomic_DNA"/>
</dbReference>
<dbReference type="GO" id="GO:0005739">
    <property type="term" value="C:mitochondrion"/>
    <property type="evidence" value="ECO:0007669"/>
    <property type="project" value="TreeGrafter"/>
</dbReference>
<evidence type="ECO:0000313" key="1">
    <source>
        <dbReference type="EMBL" id="RKF65592.1"/>
    </source>
</evidence>
<accession>A0A420I7G5</accession>
<dbReference type="PANTHER" id="PTHR18895">
    <property type="entry name" value="HEMK METHYLTRANSFERASE"/>
    <property type="match status" value="1"/>
</dbReference>
<proteinExistence type="predicted"/>
<protein>
    <submittedName>
        <fullName evidence="1">Mitochondrial N-glutamine methyltransferase MTQ1</fullName>
    </submittedName>
</protein>
<keyword evidence="1" id="KW-0808">Transferase</keyword>
<dbReference type="Proteomes" id="UP000283383">
    <property type="component" value="Unassembled WGS sequence"/>
</dbReference>
<keyword evidence="2" id="KW-1185">Reference proteome</keyword>
<dbReference type="PROSITE" id="PS00092">
    <property type="entry name" value="N6_MTASE"/>
    <property type="match status" value="1"/>
</dbReference>
<evidence type="ECO:0000313" key="2">
    <source>
        <dbReference type="Proteomes" id="UP000283383"/>
    </source>
</evidence>
<dbReference type="InterPro" id="IPR050320">
    <property type="entry name" value="N5-glutamine_MTase"/>
</dbReference>
<dbReference type="GO" id="GO:0008168">
    <property type="term" value="F:methyltransferase activity"/>
    <property type="evidence" value="ECO:0007669"/>
    <property type="project" value="UniProtKB-KW"/>
</dbReference>
<dbReference type="Gene3D" id="1.10.8.10">
    <property type="entry name" value="DNA helicase RuvA subunit, C-terminal domain"/>
    <property type="match status" value="1"/>
</dbReference>
<dbReference type="InterPro" id="IPR029063">
    <property type="entry name" value="SAM-dependent_MTases_sf"/>
</dbReference>
<organism evidence="1 2">
    <name type="scientific">Golovinomyces cichoracearum</name>
    <dbReference type="NCBI Taxonomy" id="62708"/>
    <lineage>
        <taxon>Eukaryota</taxon>
        <taxon>Fungi</taxon>
        <taxon>Dikarya</taxon>
        <taxon>Ascomycota</taxon>
        <taxon>Pezizomycotina</taxon>
        <taxon>Leotiomycetes</taxon>
        <taxon>Erysiphales</taxon>
        <taxon>Erysiphaceae</taxon>
        <taxon>Golovinomyces</taxon>
    </lineage>
</organism>
<dbReference type="CDD" id="cd02440">
    <property type="entry name" value="AdoMet_MTases"/>
    <property type="match status" value="1"/>
</dbReference>
<dbReference type="AlphaFoldDB" id="A0A420I7G5"/>
<dbReference type="GO" id="GO:0032259">
    <property type="term" value="P:methylation"/>
    <property type="evidence" value="ECO:0007669"/>
    <property type="project" value="UniProtKB-KW"/>
</dbReference>